<evidence type="ECO:0000313" key="2">
    <source>
        <dbReference type="EMBL" id="KAG8391231.1"/>
    </source>
</evidence>
<dbReference type="PANTHER" id="PTHR46087">
    <property type="entry name" value="PUTATIVE, EXPRESSED-RELATED"/>
    <property type="match status" value="1"/>
</dbReference>
<protein>
    <recommendedName>
        <fullName evidence="4">ARM repeat superfamily protein</fullName>
    </recommendedName>
</protein>
<dbReference type="PANTHER" id="PTHR46087:SF7">
    <property type="entry name" value="CYCLIN-LIKE PROTEIN"/>
    <property type="match status" value="1"/>
</dbReference>
<proteinExistence type="predicted"/>
<name>A0AAV6YE80_9LAMI</name>
<feature type="region of interest" description="Disordered" evidence="1">
    <location>
        <begin position="238"/>
        <end position="260"/>
    </location>
</feature>
<dbReference type="InterPro" id="IPR055296">
    <property type="entry name" value="SRL2-like"/>
</dbReference>
<dbReference type="Proteomes" id="UP000826271">
    <property type="component" value="Unassembled WGS sequence"/>
</dbReference>
<keyword evidence="3" id="KW-1185">Reference proteome</keyword>
<sequence>MGAMSKRVMPVCDSLCVCCPAMRPRSRHPVKRYKKLLADIFPKNMIFDLLLGSEDTQEEHCVHMEEEPNDRKISKLCEYASKNPLRVPKITSLLEQRCYRELRNENIKSVKVVMCIYRKLIISCQQQMPLFAGSFLSIIHILLDQTRHDEMRVTGCQALFDFINNQKDSTYMFNLEGLIPKLCLLSQEMGNDERTLHLRCAGLRALSSSIWFMGEFCHISTDFDNVVSAVLESYQDSDKNTNYPDNSNQDLLNNSGQEGHKAERQIPLSSDVMKRAISWRMVVNEKDHFTIADTGSPIFWSRVCLNNMAKLAREATTVRRVLEALFCYFDQGNLWSPDHGLALSVLLDMQSILENSGHSNHFLLSTVIKHLDHKNVLRNPNMQIDIVQVAIALAQVTKAQPSATIVGAFSDMMRHLRKSIHCSLDDSELGDEIIQWNRKFNGVVDECLVQLSYKVGDAGPILDVMAVMLESISNITVMARNTIAAVYRAAQIVAFLPNVLYQNKAFPEALFHQILLAMVSPDHETRLGAHRVFSVVLIPSSVCPHTASTSQCSTRRSDLERILSRSASAFSSSAALFEKLRKEQCSSRKFVDQADEFLIDTEAKSNEQSLLSRLTSSYSRKTSIKRHSLPPTLGNMEKELKGISLKLKTRQISLLLSSIWVQAISHLNSPENFEALAHTYSLVMLFSRNKKSNNEILIRSFQLALSLRSISLRGGQLPPSRRRSLFTLATSMIFFLSKAYNFLPVVISAKAVLNDKIVDPFLRLIDDCKLQALDHTIEVDGMVKVYGSKEDDEDALKSLSAVKITEEQSTESLASMILKNLGQLTNAESSNINEQLLKDFLPDDVCPLGAQLIMETPGQIYQCGSKELSEVVEHSIFTSSDDCPTDSFVSQTDSCSQLTLGSPSLLSVDQFIDMVSETTKEVGKYLSLSPSDLPFKDMASQCEALQIGKQQVMSNFMAVPLLQDNSASLHSQHNTQGHNKPSFACSEPGHFPAPSMADVPMRCGGELEHHPDLFRLPATSPYDNFLKAAGS</sequence>
<organism evidence="2 3">
    <name type="scientific">Buddleja alternifolia</name>
    <dbReference type="NCBI Taxonomy" id="168488"/>
    <lineage>
        <taxon>Eukaryota</taxon>
        <taxon>Viridiplantae</taxon>
        <taxon>Streptophyta</taxon>
        <taxon>Embryophyta</taxon>
        <taxon>Tracheophyta</taxon>
        <taxon>Spermatophyta</taxon>
        <taxon>Magnoliopsida</taxon>
        <taxon>eudicotyledons</taxon>
        <taxon>Gunneridae</taxon>
        <taxon>Pentapetalae</taxon>
        <taxon>asterids</taxon>
        <taxon>lamiids</taxon>
        <taxon>Lamiales</taxon>
        <taxon>Scrophulariaceae</taxon>
        <taxon>Buddlejeae</taxon>
        <taxon>Buddleja</taxon>
    </lineage>
</organism>
<dbReference type="AlphaFoldDB" id="A0AAV6YE80"/>
<feature type="compositionally biased region" description="Polar residues" evidence="1">
    <location>
        <begin position="240"/>
        <end position="257"/>
    </location>
</feature>
<evidence type="ECO:0000313" key="3">
    <source>
        <dbReference type="Proteomes" id="UP000826271"/>
    </source>
</evidence>
<gene>
    <name evidence="2" type="ORF">BUALT_Bualt01G0166300</name>
</gene>
<dbReference type="InterPro" id="IPR016024">
    <property type="entry name" value="ARM-type_fold"/>
</dbReference>
<evidence type="ECO:0000256" key="1">
    <source>
        <dbReference type="SAM" id="MobiDB-lite"/>
    </source>
</evidence>
<comment type="caution">
    <text evidence="2">The sequence shown here is derived from an EMBL/GenBank/DDBJ whole genome shotgun (WGS) entry which is preliminary data.</text>
</comment>
<evidence type="ECO:0008006" key="4">
    <source>
        <dbReference type="Google" id="ProtNLM"/>
    </source>
</evidence>
<accession>A0AAV6YE80</accession>
<dbReference type="Pfam" id="PF21052">
    <property type="entry name" value="EFR3_ARM"/>
    <property type="match status" value="1"/>
</dbReference>
<dbReference type="EMBL" id="WHWC01000001">
    <property type="protein sequence ID" value="KAG8391231.1"/>
    <property type="molecule type" value="Genomic_DNA"/>
</dbReference>
<reference evidence="2" key="1">
    <citation type="submission" date="2019-10" db="EMBL/GenBank/DDBJ databases">
        <authorList>
            <person name="Zhang R."/>
            <person name="Pan Y."/>
            <person name="Wang J."/>
            <person name="Ma R."/>
            <person name="Yu S."/>
        </authorList>
    </citation>
    <scope>NUCLEOTIDE SEQUENCE</scope>
    <source>
        <strain evidence="2">LA-IB0</strain>
        <tissue evidence="2">Leaf</tissue>
    </source>
</reference>
<dbReference type="SUPFAM" id="SSF48371">
    <property type="entry name" value="ARM repeat"/>
    <property type="match status" value="1"/>
</dbReference>
<dbReference type="InterPro" id="IPR049152">
    <property type="entry name" value="EFR3-like_ARM"/>
</dbReference>